<dbReference type="InterPro" id="IPR050237">
    <property type="entry name" value="ATP-dep_AMP-bd_enzyme"/>
</dbReference>
<dbReference type="Pfam" id="PF00501">
    <property type="entry name" value="AMP-binding"/>
    <property type="match status" value="1"/>
</dbReference>
<dbReference type="EMBL" id="SHKM01000001">
    <property type="protein sequence ID" value="RZT90126.1"/>
    <property type="molecule type" value="Genomic_DNA"/>
</dbReference>
<dbReference type="Gene3D" id="3.30.300.30">
    <property type="match status" value="1"/>
</dbReference>
<evidence type="ECO:0000259" key="1">
    <source>
        <dbReference type="Pfam" id="PF00501"/>
    </source>
</evidence>
<proteinExistence type="predicted"/>
<gene>
    <name evidence="3" type="ORF">EV678_0937</name>
</gene>
<dbReference type="InterPro" id="IPR042099">
    <property type="entry name" value="ANL_N_sf"/>
</dbReference>
<evidence type="ECO:0000313" key="3">
    <source>
        <dbReference type="EMBL" id="RZT90126.1"/>
    </source>
</evidence>
<keyword evidence="3" id="KW-0436">Ligase</keyword>
<evidence type="ECO:0000313" key="4">
    <source>
        <dbReference type="Proteomes" id="UP000292136"/>
    </source>
</evidence>
<dbReference type="SUPFAM" id="SSF56801">
    <property type="entry name" value="Acetyl-CoA synthetase-like"/>
    <property type="match status" value="1"/>
</dbReference>
<dbReference type="InterPro" id="IPR020845">
    <property type="entry name" value="AMP-binding_CS"/>
</dbReference>
<protein>
    <submittedName>
        <fullName evidence="3">O-succinylbenzoic acid--CoA ligase</fullName>
    </submittedName>
</protein>
<name>A0ABY0IRB2_9RHOO</name>
<feature type="domain" description="AMP-binding enzyme C-terminal" evidence="2">
    <location>
        <begin position="377"/>
        <end position="451"/>
    </location>
</feature>
<dbReference type="InterPro" id="IPR025110">
    <property type="entry name" value="AMP-bd_C"/>
</dbReference>
<accession>A0ABY0IRB2</accession>
<dbReference type="PANTHER" id="PTHR43767">
    <property type="entry name" value="LONG-CHAIN-FATTY-ACID--COA LIGASE"/>
    <property type="match status" value="1"/>
</dbReference>
<reference evidence="3 4" key="1">
    <citation type="submission" date="2019-02" db="EMBL/GenBank/DDBJ databases">
        <title>Genomic Encyclopedia of Type Strains, Phase IV (KMG-IV): sequencing the most valuable type-strain genomes for metagenomic binning, comparative biology and taxonomic classification.</title>
        <authorList>
            <person name="Goeker M."/>
        </authorList>
    </citation>
    <scope>NUCLEOTIDE SEQUENCE [LARGE SCALE GENOMIC DNA]</scope>
    <source>
        <strain evidence="3 4">DSM 21223</strain>
    </source>
</reference>
<dbReference type="GO" id="GO:0016874">
    <property type="term" value="F:ligase activity"/>
    <property type="evidence" value="ECO:0007669"/>
    <property type="project" value="UniProtKB-KW"/>
</dbReference>
<sequence length="476" mass="49191">MNPAPFIDPHEPLDWLGPLSEDPLQLVTSDGAWRRGALVADGGALAAALLAWGAAPGTILLAPLPAPDLARLFFACARAGIALFPLDPATSPQRRAALLALAGPRGRLLEALPSAAAIAAATDPLPAVPVAAQPALVIATSGSEGEPKGVVLTHANLAAAADASAERLPLSPGDTWLDCLPLHHIGGVSILARCARSGATARVLDRFTVEAVAAALAAGDITHLSLVPAMLDRLLEAGVPPGPLRYVLVGGAALSAPLFRRAMAAGWPLCVSYGLSECAAQVATWIHPPPDAWQEGRVGAPLAGCRVELDRQGRLRLAGPQVMWGYLNPDLEPGRGLTDGALVSGDLARLEADGSLTLLGRADDMLVSGGVNVHPAEVEAVLLACPGVRDAAVTALPDTVWGDRLLALVVGDSAAMDDAGLHRWCAERLPSPRRPRLIQRVATLPRNPMGKLQRPALRQLAQQLAQDGLLAPGEAP</sequence>
<dbReference type="Proteomes" id="UP000292136">
    <property type="component" value="Unassembled WGS sequence"/>
</dbReference>
<dbReference type="InterPro" id="IPR000873">
    <property type="entry name" value="AMP-dep_synth/lig_dom"/>
</dbReference>
<dbReference type="PROSITE" id="PS00455">
    <property type="entry name" value="AMP_BINDING"/>
    <property type="match status" value="1"/>
</dbReference>
<dbReference type="InterPro" id="IPR045851">
    <property type="entry name" value="AMP-bd_C_sf"/>
</dbReference>
<keyword evidence="4" id="KW-1185">Reference proteome</keyword>
<evidence type="ECO:0000259" key="2">
    <source>
        <dbReference type="Pfam" id="PF13193"/>
    </source>
</evidence>
<comment type="caution">
    <text evidence="3">The sequence shown here is derived from an EMBL/GenBank/DDBJ whole genome shotgun (WGS) entry which is preliminary data.</text>
</comment>
<dbReference type="RefSeq" id="WP_130458674.1">
    <property type="nucleotide sequence ID" value="NZ_SHKM01000001.1"/>
</dbReference>
<feature type="domain" description="AMP-dependent synthetase/ligase" evidence="1">
    <location>
        <begin position="44"/>
        <end position="327"/>
    </location>
</feature>
<dbReference type="Gene3D" id="3.40.50.12780">
    <property type="entry name" value="N-terminal domain of ligase-like"/>
    <property type="match status" value="1"/>
</dbReference>
<dbReference type="Pfam" id="PF13193">
    <property type="entry name" value="AMP-binding_C"/>
    <property type="match status" value="1"/>
</dbReference>
<dbReference type="PANTHER" id="PTHR43767:SF1">
    <property type="entry name" value="NONRIBOSOMAL PEPTIDE SYNTHASE PES1 (EUROFUNG)-RELATED"/>
    <property type="match status" value="1"/>
</dbReference>
<organism evidence="3 4">
    <name type="scientific">Azospira oryzae</name>
    <dbReference type="NCBI Taxonomy" id="146939"/>
    <lineage>
        <taxon>Bacteria</taxon>
        <taxon>Pseudomonadati</taxon>
        <taxon>Pseudomonadota</taxon>
        <taxon>Betaproteobacteria</taxon>
        <taxon>Rhodocyclales</taxon>
        <taxon>Rhodocyclaceae</taxon>
        <taxon>Azospira</taxon>
    </lineage>
</organism>